<organism evidence="2 3">
    <name type="scientific">Portunus trituberculatus</name>
    <name type="common">Swimming crab</name>
    <name type="synonym">Neptunus trituberculatus</name>
    <dbReference type="NCBI Taxonomy" id="210409"/>
    <lineage>
        <taxon>Eukaryota</taxon>
        <taxon>Metazoa</taxon>
        <taxon>Ecdysozoa</taxon>
        <taxon>Arthropoda</taxon>
        <taxon>Crustacea</taxon>
        <taxon>Multicrustacea</taxon>
        <taxon>Malacostraca</taxon>
        <taxon>Eumalacostraca</taxon>
        <taxon>Eucarida</taxon>
        <taxon>Decapoda</taxon>
        <taxon>Pleocyemata</taxon>
        <taxon>Brachyura</taxon>
        <taxon>Eubrachyura</taxon>
        <taxon>Portunoidea</taxon>
        <taxon>Portunidae</taxon>
        <taxon>Portuninae</taxon>
        <taxon>Portunus</taxon>
    </lineage>
</organism>
<sequence length="74" mass="8385">MRGSEEASEETAEPPSGRGMRGEDRRENGRKHFSTLTSCRIDAAMTLNSLESWKVHPVTRNAIAHSLRRESFKK</sequence>
<protein>
    <submittedName>
        <fullName evidence="2">Uncharacterized protein</fullName>
    </submittedName>
</protein>
<feature type="region of interest" description="Disordered" evidence="1">
    <location>
        <begin position="1"/>
        <end position="33"/>
    </location>
</feature>
<feature type="compositionally biased region" description="Acidic residues" evidence="1">
    <location>
        <begin position="1"/>
        <end position="12"/>
    </location>
</feature>
<comment type="caution">
    <text evidence="2">The sequence shown here is derived from an EMBL/GenBank/DDBJ whole genome shotgun (WGS) entry which is preliminary data.</text>
</comment>
<proteinExistence type="predicted"/>
<evidence type="ECO:0000256" key="1">
    <source>
        <dbReference type="SAM" id="MobiDB-lite"/>
    </source>
</evidence>
<accession>A0A5B7EFD6</accession>
<dbReference type="AlphaFoldDB" id="A0A5B7EFD6"/>
<name>A0A5B7EFD6_PORTR</name>
<keyword evidence="3" id="KW-1185">Reference proteome</keyword>
<dbReference type="Proteomes" id="UP000324222">
    <property type="component" value="Unassembled WGS sequence"/>
</dbReference>
<evidence type="ECO:0000313" key="3">
    <source>
        <dbReference type="Proteomes" id="UP000324222"/>
    </source>
</evidence>
<evidence type="ECO:0000313" key="2">
    <source>
        <dbReference type="EMBL" id="MPC31989.1"/>
    </source>
</evidence>
<gene>
    <name evidence="2" type="ORF">E2C01_025291</name>
</gene>
<dbReference type="EMBL" id="VSRR010002541">
    <property type="protein sequence ID" value="MPC31989.1"/>
    <property type="molecule type" value="Genomic_DNA"/>
</dbReference>
<reference evidence="2 3" key="1">
    <citation type="submission" date="2019-05" db="EMBL/GenBank/DDBJ databases">
        <title>Another draft genome of Portunus trituberculatus and its Hox gene families provides insights of decapod evolution.</title>
        <authorList>
            <person name="Jeong J.-H."/>
            <person name="Song I."/>
            <person name="Kim S."/>
            <person name="Choi T."/>
            <person name="Kim D."/>
            <person name="Ryu S."/>
            <person name="Kim W."/>
        </authorList>
    </citation>
    <scope>NUCLEOTIDE SEQUENCE [LARGE SCALE GENOMIC DNA]</scope>
    <source>
        <tissue evidence="2">Muscle</tissue>
    </source>
</reference>